<reference evidence="1 2" key="1">
    <citation type="journal article" date="2018" name="PLoS ONE">
        <title>The draft genome of Kipferlia bialata reveals reductive genome evolution in fornicate parasites.</title>
        <authorList>
            <person name="Tanifuji G."/>
            <person name="Takabayashi S."/>
            <person name="Kume K."/>
            <person name="Takagi M."/>
            <person name="Nakayama T."/>
            <person name="Kamikawa R."/>
            <person name="Inagaki Y."/>
            <person name="Hashimoto T."/>
        </authorList>
    </citation>
    <scope>NUCLEOTIDE SEQUENCE [LARGE SCALE GENOMIC DNA]</scope>
    <source>
        <strain evidence="1">NY0173</strain>
    </source>
</reference>
<proteinExistence type="predicted"/>
<dbReference type="EMBL" id="BDIP01001608">
    <property type="protein sequence ID" value="GCA62868.1"/>
    <property type="molecule type" value="Genomic_DNA"/>
</dbReference>
<sequence>MDWAEALSDVQFGTAIEYILPDTQDSFECLEACSGLTLPTSPSLVKIPRKMDTCTGASCSIGENMVMGFNAYRGVCGSMCMTSANSELPSSGCFIVQYVGGSLLSEKISCPRVLLYPGNRDMCRVGGHVYVFGTFGVRETLDGSRRVEPCAPTNRMFTI</sequence>
<accession>A0A391NUF8</accession>
<comment type="caution">
    <text evidence="1">The sequence shown here is derived from an EMBL/GenBank/DDBJ whole genome shotgun (WGS) entry which is preliminary data.</text>
</comment>
<keyword evidence="2" id="KW-1185">Reference proteome</keyword>
<dbReference type="Proteomes" id="UP000265618">
    <property type="component" value="Unassembled WGS sequence"/>
</dbReference>
<name>A0A391NUF8_9EUKA</name>
<protein>
    <submittedName>
        <fullName evidence="1">Uncharacterized protein</fullName>
    </submittedName>
</protein>
<evidence type="ECO:0000313" key="2">
    <source>
        <dbReference type="Proteomes" id="UP000265618"/>
    </source>
</evidence>
<dbReference type="AlphaFoldDB" id="A0A391NUF8"/>
<organism evidence="1 2">
    <name type="scientific">Kipferlia bialata</name>
    <dbReference type="NCBI Taxonomy" id="797122"/>
    <lineage>
        <taxon>Eukaryota</taxon>
        <taxon>Metamonada</taxon>
        <taxon>Carpediemonas-like organisms</taxon>
        <taxon>Kipferlia</taxon>
    </lineage>
</organism>
<evidence type="ECO:0000313" key="1">
    <source>
        <dbReference type="EMBL" id="GCA62868.1"/>
    </source>
</evidence>
<gene>
    <name evidence="1" type="ORF">KIPB_006309</name>
</gene>